<evidence type="ECO:0000259" key="1">
    <source>
        <dbReference type="PROSITE" id="PS51352"/>
    </source>
</evidence>
<organism evidence="2">
    <name type="scientific">Singulisphaera sp. Ch08</name>
    <dbReference type="NCBI Taxonomy" id="3120278"/>
    <lineage>
        <taxon>Bacteria</taxon>
        <taxon>Pseudomonadati</taxon>
        <taxon>Planctomycetota</taxon>
        <taxon>Planctomycetia</taxon>
        <taxon>Isosphaerales</taxon>
        <taxon>Isosphaeraceae</taxon>
        <taxon>Singulisphaera</taxon>
    </lineage>
</organism>
<dbReference type="PANTHER" id="PTHR10438:SF468">
    <property type="entry name" value="THIOREDOXIN-1-RELATED"/>
    <property type="match status" value="1"/>
</dbReference>
<protein>
    <submittedName>
        <fullName evidence="2">Thioredoxin family protein</fullName>
    </submittedName>
</protein>
<reference evidence="2" key="1">
    <citation type="submission" date="2024-05" db="EMBL/GenBank/DDBJ databases">
        <title>Planctomycetes of the genus Singulisphaera possess chitinolytic capabilities.</title>
        <authorList>
            <person name="Ivanova A."/>
        </authorList>
    </citation>
    <scope>NUCLEOTIDE SEQUENCE</scope>
    <source>
        <strain evidence="2">Ch08T</strain>
    </source>
</reference>
<dbReference type="RefSeq" id="WP_406693992.1">
    <property type="nucleotide sequence ID" value="NZ_CP155447.1"/>
</dbReference>
<name>A0AAU7C7R3_9BACT</name>
<dbReference type="PRINTS" id="PR00421">
    <property type="entry name" value="THIOREDOXIN"/>
</dbReference>
<accession>A0AAU7C7R3</accession>
<dbReference type="InterPro" id="IPR013766">
    <property type="entry name" value="Thioredoxin_domain"/>
</dbReference>
<dbReference type="PROSITE" id="PS51352">
    <property type="entry name" value="THIOREDOXIN_2"/>
    <property type="match status" value="1"/>
</dbReference>
<dbReference type="Gene3D" id="3.40.30.10">
    <property type="entry name" value="Glutaredoxin"/>
    <property type="match status" value="1"/>
</dbReference>
<dbReference type="Pfam" id="PF00085">
    <property type="entry name" value="Thioredoxin"/>
    <property type="match status" value="1"/>
</dbReference>
<proteinExistence type="predicted"/>
<dbReference type="InterPro" id="IPR050620">
    <property type="entry name" value="Thioredoxin_H-type-like"/>
</dbReference>
<dbReference type="SUPFAM" id="SSF52833">
    <property type="entry name" value="Thioredoxin-like"/>
    <property type="match status" value="1"/>
</dbReference>
<dbReference type="PANTHER" id="PTHR10438">
    <property type="entry name" value="THIOREDOXIN"/>
    <property type="match status" value="1"/>
</dbReference>
<dbReference type="CDD" id="cd02947">
    <property type="entry name" value="TRX_family"/>
    <property type="match status" value="1"/>
</dbReference>
<sequence>MPMESTEPTREEIDRTPGPLLLEFGASWCGHCQALAPQLAEVLATYPDVRHIKVEDASGRRLGRSFGVTLWPTLVFLRDGRIVQKMARPDREEILEGMAAMTEIKDE</sequence>
<gene>
    <name evidence="2" type="ORF">V5E97_23405</name>
</gene>
<feature type="domain" description="Thioredoxin" evidence="1">
    <location>
        <begin position="1"/>
        <end position="103"/>
    </location>
</feature>
<dbReference type="AlphaFoldDB" id="A0AAU7C7R3"/>
<dbReference type="EMBL" id="CP155447">
    <property type="protein sequence ID" value="XBH01296.1"/>
    <property type="molecule type" value="Genomic_DNA"/>
</dbReference>
<evidence type="ECO:0000313" key="2">
    <source>
        <dbReference type="EMBL" id="XBH01296.1"/>
    </source>
</evidence>
<dbReference type="InterPro" id="IPR036249">
    <property type="entry name" value="Thioredoxin-like_sf"/>
</dbReference>